<dbReference type="GO" id="GO:0030649">
    <property type="term" value="P:aminoglycoside antibiotic catabolic process"/>
    <property type="evidence" value="ECO:0007669"/>
    <property type="project" value="TreeGrafter"/>
</dbReference>
<dbReference type="PANTHER" id="PTHR37817:SF1">
    <property type="entry name" value="N-ACETYLTRANSFERASE EIS"/>
    <property type="match status" value="1"/>
</dbReference>
<dbReference type="SUPFAM" id="SSF55729">
    <property type="entry name" value="Acyl-CoA N-acyltransferases (Nat)"/>
    <property type="match status" value="1"/>
</dbReference>
<evidence type="ECO:0000313" key="3">
    <source>
        <dbReference type="Proteomes" id="UP000250003"/>
    </source>
</evidence>
<keyword evidence="2" id="KW-0808">Transferase</keyword>
<evidence type="ECO:0000259" key="1">
    <source>
        <dbReference type="PROSITE" id="PS51186"/>
    </source>
</evidence>
<dbReference type="InterPro" id="IPR000182">
    <property type="entry name" value="GNAT_dom"/>
</dbReference>
<proteinExistence type="predicted"/>
<dbReference type="PROSITE" id="PS51186">
    <property type="entry name" value="GNAT"/>
    <property type="match status" value="1"/>
</dbReference>
<gene>
    <name evidence="2" type="ORF">DQQ01_02200</name>
</gene>
<dbReference type="OrthoDB" id="2063981at2"/>
<reference evidence="3" key="1">
    <citation type="submission" date="2018-06" db="EMBL/GenBank/DDBJ databases">
        <title>Description of Blautia argi sp. nov., a new anaerobic isolated from dog feces.</title>
        <authorList>
            <person name="Chang Y.-H."/>
            <person name="Paek J."/>
            <person name="Shin Y."/>
        </authorList>
    </citation>
    <scope>NUCLEOTIDE SEQUENCE [LARGE SCALE GENOMIC DNA]</scope>
    <source>
        <strain evidence="3">KCTC 15426</strain>
    </source>
</reference>
<keyword evidence="3" id="KW-1185">Reference proteome</keyword>
<dbReference type="PANTHER" id="PTHR37817">
    <property type="entry name" value="N-ACETYLTRANSFERASE EIS"/>
    <property type="match status" value="1"/>
</dbReference>
<dbReference type="InterPro" id="IPR016181">
    <property type="entry name" value="Acyl_CoA_acyltransferase"/>
</dbReference>
<dbReference type="SUPFAM" id="SSF55718">
    <property type="entry name" value="SCP-like"/>
    <property type="match status" value="1"/>
</dbReference>
<sequence length="347" mass="40926">MLHYLNKEEKNRSRELWEQAFPEDSDCFRDYYYTEKTRDNRLLVLEEGGQILSMLHRNPYLLQTGEKTAVCDYIVGVATDKNSRRKGYMRQLMEKALKDMREEGMPFCFLMPAFEALYLPFDFTYIYKKQSRELQQEKFSNLQLRRAENRDLQAAAAYMEAWLSKRYEVYAKRDFSYIERLKREIESENGCLELLFEKDTLAGMKAYWGMDKPEERLLFCEENYSRLQGEATPAIMGRIVNLPEFLSCIRLRETAEKEEYTVILGVEDRILPENAGLWKWTLNRSSSGAKRICPKAEEKSESKEKADISLEISEITAWLFGYSVPDSLGVWRERIRPFCGVFLDEIV</sequence>
<evidence type="ECO:0000313" key="2">
    <source>
        <dbReference type="EMBL" id="AWY97158.1"/>
    </source>
</evidence>
<dbReference type="Proteomes" id="UP000250003">
    <property type="component" value="Chromosome"/>
</dbReference>
<dbReference type="GO" id="GO:0034069">
    <property type="term" value="F:aminoglycoside N-acetyltransferase activity"/>
    <property type="evidence" value="ECO:0007669"/>
    <property type="project" value="TreeGrafter"/>
</dbReference>
<dbReference type="AlphaFoldDB" id="A0A2Z4U836"/>
<dbReference type="Gene3D" id="3.30.1050.10">
    <property type="entry name" value="SCP2 sterol-binding domain"/>
    <property type="match status" value="1"/>
</dbReference>
<dbReference type="InterPro" id="IPR051554">
    <property type="entry name" value="Acetyltransferase_Eis"/>
</dbReference>
<dbReference type="Pfam" id="PF13530">
    <property type="entry name" value="SCP2_2"/>
    <property type="match status" value="1"/>
</dbReference>
<dbReference type="InterPro" id="IPR036527">
    <property type="entry name" value="SCP2_sterol-bd_dom_sf"/>
</dbReference>
<dbReference type="InterPro" id="IPR025559">
    <property type="entry name" value="Eis_dom"/>
</dbReference>
<feature type="domain" description="N-acetyltransferase" evidence="1">
    <location>
        <begin position="1"/>
        <end position="164"/>
    </location>
</feature>
<dbReference type="CDD" id="cd04301">
    <property type="entry name" value="NAT_SF"/>
    <property type="match status" value="1"/>
</dbReference>
<dbReference type="RefSeq" id="WP_111918047.1">
    <property type="nucleotide sequence ID" value="NZ_CAUWHR010000003.1"/>
</dbReference>
<name>A0A2Z4U836_9FIRM</name>
<dbReference type="EMBL" id="CP030280">
    <property type="protein sequence ID" value="AWY97158.1"/>
    <property type="molecule type" value="Genomic_DNA"/>
</dbReference>
<dbReference type="KEGG" id="blau:DQQ01_02200"/>
<dbReference type="Pfam" id="PF13527">
    <property type="entry name" value="Acetyltransf_9"/>
    <property type="match status" value="1"/>
</dbReference>
<accession>A0A2Z4U836</accession>
<dbReference type="Gene3D" id="3.40.630.30">
    <property type="match status" value="1"/>
</dbReference>
<protein>
    <submittedName>
        <fullName evidence="2">GNAT family N-acetyltransferase</fullName>
    </submittedName>
</protein>
<organism evidence="2 3">
    <name type="scientific">Blautia argi</name>
    <dbReference type="NCBI Taxonomy" id="1912897"/>
    <lineage>
        <taxon>Bacteria</taxon>
        <taxon>Bacillati</taxon>
        <taxon>Bacillota</taxon>
        <taxon>Clostridia</taxon>
        <taxon>Lachnospirales</taxon>
        <taxon>Lachnospiraceae</taxon>
        <taxon>Blautia</taxon>
    </lineage>
</organism>